<dbReference type="Proteomes" id="UP001303046">
    <property type="component" value="Unassembled WGS sequence"/>
</dbReference>
<comment type="caution">
    <text evidence="2">The sequence shown here is derived from an EMBL/GenBank/DDBJ whole genome shotgun (WGS) entry which is preliminary data.</text>
</comment>
<evidence type="ECO:0000313" key="2">
    <source>
        <dbReference type="EMBL" id="KAK6744900.1"/>
    </source>
</evidence>
<evidence type="ECO:0000313" key="3">
    <source>
        <dbReference type="Proteomes" id="UP001303046"/>
    </source>
</evidence>
<keyword evidence="3" id="KW-1185">Reference proteome</keyword>
<name>A0ABR1D4Z2_NECAM</name>
<proteinExistence type="predicted"/>
<gene>
    <name evidence="2" type="primary">Necator_chrIII.g12316</name>
    <name evidence="2" type="ORF">RB195_011550</name>
</gene>
<sequence>MSLCEDEGYFHDYGSLVSKGSRGHNKRKPGKTFSDRRLFAKTIHDPENTLSNRAHKRLLADRSDGFCPNVPYSMDKHDRWKTVTPASLLNNHPTSAPELRVIVRKATQIPPHKEHHASAASSLRVLDGDVVTTIFSTKRRITASSKRLNEGRQNGREEIEQARIQFDIIAAPRLRSKSRKFRIGSRTRNGRNCVGPDDYEEIAEYLANSARYSSYYDCADFQPSSSRIPKPTLGDFLHCEQPTTSSKLVEENTSISEIGSSVEIISTKPATLIDISGATHTAHIFEIIYFYLTKLEKFDLREEVTRLLPNYCTMQWFGEDRVSIKTNPSVILFFVIFVEIDTAEGKLRFRINTNTPYPPGFGRKDLIKLLMKARSFSVLLNDLIEFILSTVESKNLSSQPPKDSRCCQRKEDFLPRVNSEMLAFSGTLLLEHQKLAFFESHYSSGDFEIVCKSEIIQFWEARDVCYRCNSPYNTDLFPTVDGSMCRQCVASYVIHQLRLNRFPLQIPLVPGSNNSSIDLLYAVLPAPVISLIIQMSFAYFYTLDYPKAVFLQCPKCSLSLVAPRRNEFIICSCPVCGCYWCSLCNWEPHWPMNCKEFREWSKKWEQQYSFEKFNLDNGERLLCITCDCGQTFYAPENSAHGTICPNRRCELRYDRAEMMRYPWDFYGPFFVMYRKRYHKRGKKEGVPAQAKYVEPKRLIRKEYSKVCAEARKRRFDVEDRKNFEKAVTKMFSCKSSASDAINLRRTALFLVETCTAWLYLHRSEDHQHLKSLVLHLLENYSILQEEISLSESNVTARFDDLKIAITKVLTLFSQSINAANVHQFVLELCKKNKDALHNGLMPHIGLEVTPGVELRCTAEVRPPPGSPKLKRPSRNRKPS</sequence>
<dbReference type="PANTHER" id="PTHR31063">
    <property type="entry name" value="PROTEIN CBG08668"/>
    <property type="match status" value="1"/>
</dbReference>
<dbReference type="CDD" id="cd20335">
    <property type="entry name" value="BRcat_RBR"/>
    <property type="match status" value="1"/>
</dbReference>
<feature type="region of interest" description="Disordered" evidence="1">
    <location>
        <begin position="858"/>
        <end position="879"/>
    </location>
</feature>
<dbReference type="EMBL" id="JAVFWL010000003">
    <property type="protein sequence ID" value="KAK6744900.1"/>
    <property type="molecule type" value="Genomic_DNA"/>
</dbReference>
<evidence type="ECO:0000256" key="1">
    <source>
        <dbReference type="SAM" id="MobiDB-lite"/>
    </source>
</evidence>
<dbReference type="PANTHER" id="PTHR31063:SF4">
    <property type="entry name" value="IBR DOMAIN-CONTAINING PROTEIN"/>
    <property type="match status" value="1"/>
</dbReference>
<protein>
    <recommendedName>
        <fullName evidence="4">IBR domain protein</fullName>
    </recommendedName>
</protein>
<evidence type="ECO:0008006" key="4">
    <source>
        <dbReference type="Google" id="ProtNLM"/>
    </source>
</evidence>
<organism evidence="2 3">
    <name type="scientific">Necator americanus</name>
    <name type="common">Human hookworm</name>
    <dbReference type="NCBI Taxonomy" id="51031"/>
    <lineage>
        <taxon>Eukaryota</taxon>
        <taxon>Metazoa</taxon>
        <taxon>Ecdysozoa</taxon>
        <taxon>Nematoda</taxon>
        <taxon>Chromadorea</taxon>
        <taxon>Rhabditida</taxon>
        <taxon>Rhabditina</taxon>
        <taxon>Rhabditomorpha</taxon>
        <taxon>Strongyloidea</taxon>
        <taxon>Ancylostomatidae</taxon>
        <taxon>Bunostominae</taxon>
        <taxon>Necator</taxon>
    </lineage>
</organism>
<accession>A0ABR1D4Z2</accession>
<feature type="compositionally biased region" description="Basic residues" evidence="1">
    <location>
        <begin position="868"/>
        <end position="879"/>
    </location>
</feature>
<dbReference type="SUPFAM" id="SSF57850">
    <property type="entry name" value="RING/U-box"/>
    <property type="match status" value="1"/>
</dbReference>
<reference evidence="2 3" key="1">
    <citation type="submission" date="2023-08" db="EMBL/GenBank/DDBJ databases">
        <title>A Necator americanus chromosomal reference genome.</title>
        <authorList>
            <person name="Ilik V."/>
            <person name="Petrzelkova K.J."/>
            <person name="Pardy F."/>
            <person name="Fuh T."/>
            <person name="Niatou-Singa F.S."/>
            <person name="Gouil Q."/>
            <person name="Baker L."/>
            <person name="Ritchie M.E."/>
            <person name="Jex A.R."/>
            <person name="Gazzola D."/>
            <person name="Li H."/>
            <person name="Toshio Fujiwara R."/>
            <person name="Zhan B."/>
            <person name="Aroian R.V."/>
            <person name="Pafco B."/>
            <person name="Schwarz E.M."/>
        </authorList>
    </citation>
    <scope>NUCLEOTIDE SEQUENCE [LARGE SCALE GENOMIC DNA]</scope>
    <source>
        <strain evidence="2 3">Aroian</strain>
        <tissue evidence="2">Whole animal</tissue>
    </source>
</reference>